<protein>
    <recommendedName>
        <fullName evidence="6 10">UDP-glucose 4-epimerase</fullName>
        <ecNumber evidence="5 10">5.1.3.2</ecNumber>
    </recommendedName>
</protein>
<organism evidence="12 13">
    <name type="scientific">Leptospira ryugenii</name>
    <dbReference type="NCBI Taxonomy" id="1917863"/>
    <lineage>
        <taxon>Bacteria</taxon>
        <taxon>Pseudomonadati</taxon>
        <taxon>Spirochaetota</taxon>
        <taxon>Spirochaetia</taxon>
        <taxon>Leptospirales</taxon>
        <taxon>Leptospiraceae</taxon>
        <taxon>Leptospira</taxon>
    </lineage>
</organism>
<keyword evidence="8 10" id="KW-0413">Isomerase</keyword>
<dbReference type="InterPro" id="IPR005886">
    <property type="entry name" value="UDP_G4E"/>
</dbReference>
<dbReference type="InterPro" id="IPR036291">
    <property type="entry name" value="NAD(P)-bd_dom_sf"/>
</dbReference>
<evidence type="ECO:0000256" key="6">
    <source>
        <dbReference type="ARBA" id="ARBA00018569"/>
    </source>
</evidence>
<dbReference type="PANTHER" id="PTHR43725">
    <property type="entry name" value="UDP-GLUCOSE 4-EPIMERASE"/>
    <property type="match status" value="1"/>
</dbReference>
<dbReference type="OrthoDB" id="9801785at2"/>
<comment type="similarity">
    <text evidence="4 10">Belongs to the NAD(P)-dependent epimerase/dehydratase family.</text>
</comment>
<evidence type="ECO:0000256" key="5">
    <source>
        <dbReference type="ARBA" id="ARBA00013189"/>
    </source>
</evidence>
<dbReference type="GO" id="GO:0033499">
    <property type="term" value="P:galactose catabolic process via UDP-galactose, Leloir pathway"/>
    <property type="evidence" value="ECO:0007669"/>
    <property type="project" value="TreeGrafter"/>
</dbReference>
<dbReference type="Gene3D" id="3.40.50.720">
    <property type="entry name" value="NAD(P)-binding Rossmann-like Domain"/>
    <property type="match status" value="1"/>
</dbReference>
<dbReference type="RefSeq" id="WP_108977999.1">
    <property type="nucleotide sequence ID" value="NZ_BFBB01000008.1"/>
</dbReference>
<comment type="catalytic activity">
    <reaction evidence="1 10">
        <text>UDP-alpha-D-glucose = UDP-alpha-D-galactose</text>
        <dbReference type="Rhea" id="RHEA:22168"/>
        <dbReference type="ChEBI" id="CHEBI:58885"/>
        <dbReference type="ChEBI" id="CHEBI:66914"/>
        <dbReference type="EC" id="5.1.3.2"/>
    </reaction>
</comment>
<dbReference type="NCBIfam" id="TIGR01179">
    <property type="entry name" value="galE"/>
    <property type="match status" value="1"/>
</dbReference>
<evidence type="ECO:0000256" key="1">
    <source>
        <dbReference type="ARBA" id="ARBA00000083"/>
    </source>
</evidence>
<evidence type="ECO:0000256" key="10">
    <source>
        <dbReference type="RuleBase" id="RU366046"/>
    </source>
</evidence>
<dbReference type="AlphaFoldDB" id="A0A2P2E489"/>
<dbReference type="EMBL" id="BFBB01000008">
    <property type="protein sequence ID" value="GBF51689.1"/>
    <property type="molecule type" value="Genomic_DNA"/>
</dbReference>
<dbReference type="SUPFAM" id="SSF51735">
    <property type="entry name" value="NAD(P)-binding Rossmann-fold domains"/>
    <property type="match status" value="1"/>
</dbReference>
<evidence type="ECO:0000259" key="11">
    <source>
        <dbReference type="Pfam" id="PF01370"/>
    </source>
</evidence>
<sequence>MKVLVTGGAGYIGSHIVLELMELGYDITVVDDMTNGNEANLFPNNQFIQGKIQDSSVLEKAFSKGIDAVFHFAAWKAAGESMTDPMKYTLNNLNGTFVLLDAMLKYGTKYFVFSSSAAVYGAPKYLPIDENHPTDPENYYGYTKLAIEENLRWFDKLKGLKSACLRYFNAAGYDPKGRIRGIEKTPANLLPIIMEVASGLRKGFEIFGEDYNTEDGTCIRDYIHVSDLAKAHILALDYIRTHNESLTVNLGSENGYSVKEMTKIAEEIVGKAIPHKIVGRRAGDPAKLLASSAKGKDLLKWEPKFSDAKTLIESMWDLYKSL</sequence>
<dbReference type="InterPro" id="IPR001509">
    <property type="entry name" value="Epimerase_deHydtase"/>
</dbReference>
<evidence type="ECO:0000256" key="4">
    <source>
        <dbReference type="ARBA" id="ARBA00007637"/>
    </source>
</evidence>
<gene>
    <name evidence="12" type="primary">galE</name>
    <name evidence="12" type="ORF">LPTSP4_32270</name>
</gene>
<keyword evidence="7 10" id="KW-0520">NAD</keyword>
<dbReference type="GO" id="GO:0003978">
    <property type="term" value="F:UDP-glucose 4-epimerase activity"/>
    <property type="evidence" value="ECO:0007669"/>
    <property type="project" value="UniProtKB-UniRule"/>
</dbReference>
<comment type="caution">
    <text evidence="12">The sequence shown here is derived from an EMBL/GenBank/DDBJ whole genome shotgun (WGS) entry which is preliminary data.</text>
</comment>
<accession>A0A2P2E489</accession>
<evidence type="ECO:0000256" key="9">
    <source>
        <dbReference type="ARBA" id="ARBA00023277"/>
    </source>
</evidence>
<evidence type="ECO:0000256" key="7">
    <source>
        <dbReference type="ARBA" id="ARBA00023027"/>
    </source>
</evidence>
<evidence type="ECO:0000313" key="12">
    <source>
        <dbReference type="EMBL" id="GBF51689.1"/>
    </source>
</evidence>
<name>A0A2P2E489_9LEPT</name>
<comment type="cofactor">
    <cofactor evidence="2 10">
        <name>NAD(+)</name>
        <dbReference type="ChEBI" id="CHEBI:57540"/>
    </cofactor>
</comment>
<proteinExistence type="inferred from homology"/>
<dbReference type="PANTHER" id="PTHR43725:SF53">
    <property type="entry name" value="UDP-ARABINOSE 4-EPIMERASE 1"/>
    <property type="match status" value="1"/>
</dbReference>
<dbReference type="Pfam" id="PF01370">
    <property type="entry name" value="Epimerase"/>
    <property type="match status" value="1"/>
</dbReference>
<dbReference type="CDD" id="cd05247">
    <property type="entry name" value="UDP_G4E_1_SDR_e"/>
    <property type="match status" value="1"/>
</dbReference>
<comment type="subunit">
    <text evidence="10">Homodimer.</text>
</comment>
<dbReference type="EC" id="5.1.3.2" evidence="5 10"/>
<evidence type="ECO:0000256" key="2">
    <source>
        <dbReference type="ARBA" id="ARBA00001911"/>
    </source>
</evidence>
<keyword evidence="9 10" id="KW-0119">Carbohydrate metabolism</keyword>
<keyword evidence="13" id="KW-1185">Reference proteome</keyword>
<evidence type="ECO:0000256" key="3">
    <source>
        <dbReference type="ARBA" id="ARBA00004947"/>
    </source>
</evidence>
<dbReference type="Gene3D" id="3.90.25.10">
    <property type="entry name" value="UDP-galactose 4-epimerase, domain 1"/>
    <property type="match status" value="1"/>
</dbReference>
<dbReference type="Proteomes" id="UP000245133">
    <property type="component" value="Unassembled WGS sequence"/>
</dbReference>
<evidence type="ECO:0000313" key="13">
    <source>
        <dbReference type="Proteomes" id="UP000245133"/>
    </source>
</evidence>
<evidence type="ECO:0000256" key="8">
    <source>
        <dbReference type="ARBA" id="ARBA00023235"/>
    </source>
</evidence>
<dbReference type="UniPathway" id="UPA00214"/>
<feature type="domain" description="NAD-dependent epimerase/dehydratase" evidence="11">
    <location>
        <begin position="3"/>
        <end position="251"/>
    </location>
</feature>
<reference evidence="12 13" key="1">
    <citation type="submission" date="2018-02" db="EMBL/GenBank/DDBJ databases">
        <title>Novel Leptospira species isolated from soil and water in Japan.</title>
        <authorList>
            <person name="Nakao R."/>
            <person name="Masuzawa T."/>
        </authorList>
    </citation>
    <scope>NUCLEOTIDE SEQUENCE [LARGE SCALE GENOMIC DNA]</scope>
    <source>
        <strain evidence="12 13">YH101</strain>
    </source>
</reference>
<comment type="pathway">
    <text evidence="3 10">Carbohydrate metabolism; galactose metabolism.</text>
</comment>